<proteinExistence type="predicted"/>
<dbReference type="EMBL" id="CACVBM020001607">
    <property type="protein sequence ID" value="CAA7055280.1"/>
    <property type="molecule type" value="Genomic_DNA"/>
</dbReference>
<reference evidence="1" key="1">
    <citation type="submission" date="2020-01" db="EMBL/GenBank/DDBJ databases">
        <authorList>
            <person name="Mishra B."/>
        </authorList>
    </citation>
    <scope>NUCLEOTIDE SEQUENCE [LARGE SCALE GENOMIC DNA]</scope>
</reference>
<accession>A0A6D2KLD4</accession>
<comment type="caution">
    <text evidence="1">The sequence shown here is derived from an EMBL/GenBank/DDBJ whole genome shotgun (WGS) entry which is preliminary data.</text>
</comment>
<evidence type="ECO:0000313" key="1">
    <source>
        <dbReference type="EMBL" id="CAA7055280.1"/>
    </source>
</evidence>
<protein>
    <submittedName>
        <fullName evidence="1">Uncharacterized protein</fullName>
    </submittedName>
</protein>
<sequence length="92" mass="10091">MSAVFAGGRILPDSYLDSGHRLLFQILYHFSIHPPQICLYLLGSSSAAVRWSVSPHTEAVTISSSTLVIDLLTCVFRLCWCGPVTFPSSANY</sequence>
<dbReference type="Proteomes" id="UP000467841">
    <property type="component" value="Unassembled WGS sequence"/>
</dbReference>
<evidence type="ECO:0000313" key="2">
    <source>
        <dbReference type="Proteomes" id="UP000467841"/>
    </source>
</evidence>
<gene>
    <name evidence="1" type="ORF">MERR_LOCUS42516</name>
</gene>
<dbReference type="AlphaFoldDB" id="A0A6D2KLD4"/>
<organism evidence="1 2">
    <name type="scientific">Microthlaspi erraticum</name>
    <dbReference type="NCBI Taxonomy" id="1685480"/>
    <lineage>
        <taxon>Eukaryota</taxon>
        <taxon>Viridiplantae</taxon>
        <taxon>Streptophyta</taxon>
        <taxon>Embryophyta</taxon>
        <taxon>Tracheophyta</taxon>
        <taxon>Spermatophyta</taxon>
        <taxon>Magnoliopsida</taxon>
        <taxon>eudicotyledons</taxon>
        <taxon>Gunneridae</taxon>
        <taxon>Pentapetalae</taxon>
        <taxon>rosids</taxon>
        <taxon>malvids</taxon>
        <taxon>Brassicales</taxon>
        <taxon>Brassicaceae</taxon>
        <taxon>Coluteocarpeae</taxon>
        <taxon>Microthlaspi</taxon>
    </lineage>
</organism>
<keyword evidence="2" id="KW-1185">Reference proteome</keyword>
<name>A0A6D2KLD4_9BRAS</name>